<dbReference type="Pfam" id="PF02635">
    <property type="entry name" value="DsrE"/>
    <property type="match status" value="1"/>
</dbReference>
<reference evidence="2" key="1">
    <citation type="submission" date="2019-10" db="EMBL/GenBank/DDBJ databases">
        <title>Complete Genome Sequence of Bradyrhizobium betae type strain PL7HG1T.</title>
        <authorList>
            <person name="Bromfield E.S.P."/>
            <person name="Cloutier S."/>
        </authorList>
    </citation>
    <scope>NUCLEOTIDE SEQUENCE [LARGE SCALE GENOMIC DNA]</scope>
    <source>
        <strain evidence="2">PL7HG1</strain>
    </source>
</reference>
<sequence>MKPRKTIEEVSNLNNEARDLVVVITHGIDHELSSVGVTIALGGMTAGLKVSIFLTSAGVDIVRHGAADLTQVKPLDGLAAMLRDFMNRGGKLWACTPCVKSRGYAQEDLLDGVVISGASVMHELIKGGAATLSF</sequence>
<dbReference type="EMBL" id="CP044543">
    <property type="protein sequence ID" value="QFI75138.1"/>
    <property type="molecule type" value="Genomic_DNA"/>
</dbReference>
<organism evidence="1 2">
    <name type="scientific">Bradyrhizobium betae</name>
    <dbReference type="NCBI Taxonomy" id="244734"/>
    <lineage>
        <taxon>Bacteria</taxon>
        <taxon>Pseudomonadati</taxon>
        <taxon>Pseudomonadota</taxon>
        <taxon>Alphaproteobacteria</taxon>
        <taxon>Hyphomicrobiales</taxon>
        <taxon>Nitrobacteraceae</taxon>
        <taxon>Bradyrhizobium</taxon>
    </lineage>
</organism>
<dbReference type="AlphaFoldDB" id="A0A5P6PAR4"/>
<gene>
    <name evidence="1" type="ORF">F8237_23650</name>
</gene>
<name>A0A5P6PAR4_9BRAD</name>
<proteinExistence type="predicted"/>
<dbReference type="Proteomes" id="UP000325641">
    <property type="component" value="Chromosome"/>
</dbReference>
<dbReference type="Gene3D" id="3.40.1260.10">
    <property type="entry name" value="DsrEFH-like"/>
    <property type="match status" value="1"/>
</dbReference>
<dbReference type="InterPro" id="IPR027396">
    <property type="entry name" value="DsrEFH-like"/>
</dbReference>
<evidence type="ECO:0000313" key="1">
    <source>
        <dbReference type="EMBL" id="QFI75138.1"/>
    </source>
</evidence>
<evidence type="ECO:0000313" key="2">
    <source>
        <dbReference type="Proteomes" id="UP000325641"/>
    </source>
</evidence>
<protein>
    <submittedName>
        <fullName evidence="1">Peroxiredoxin</fullName>
    </submittedName>
</protein>
<dbReference type="OrthoDB" id="9812053at2"/>
<dbReference type="KEGG" id="bbet:F8237_23650"/>
<accession>A0A5P6PAR4</accession>
<dbReference type="SUPFAM" id="SSF75169">
    <property type="entry name" value="DsrEFH-like"/>
    <property type="match status" value="1"/>
</dbReference>
<dbReference type="InterPro" id="IPR003787">
    <property type="entry name" value="Sulphur_relay_DsrE/F-like"/>
</dbReference>